<evidence type="ECO:0000313" key="1">
    <source>
        <dbReference type="EMBL" id="ETO03320.1"/>
    </source>
</evidence>
<keyword evidence="2" id="KW-1185">Reference proteome</keyword>
<proteinExistence type="predicted"/>
<evidence type="ECO:0000313" key="2">
    <source>
        <dbReference type="Proteomes" id="UP000023152"/>
    </source>
</evidence>
<dbReference type="EMBL" id="ASPP01033648">
    <property type="protein sequence ID" value="ETO03320.1"/>
    <property type="molecule type" value="Genomic_DNA"/>
</dbReference>
<reference evidence="1 2" key="1">
    <citation type="journal article" date="2013" name="Curr. Biol.">
        <title>The Genome of the Foraminiferan Reticulomyxa filosa.</title>
        <authorList>
            <person name="Glockner G."/>
            <person name="Hulsmann N."/>
            <person name="Schleicher M."/>
            <person name="Noegel A.A."/>
            <person name="Eichinger L."/>
            <person name="Gallinger C."/>
            <person name="Pawlowski J."/>
            <person name="Sierra R."/>
            <person name="Euteneuer U."/>
            <person name="Pillet L."/>
            <person name="Moustafa A."/>
            <person name="Platzer M."/>
            <person name="Groth M."/>
            <person name="Szafranski K."/>
            <person name="Schliwa M."/>
        </authorList>
    </citation>
    <scope>NUCLEOTIDE SEQUENCE [LARGE SCALE GENOMIC DNA]</scope>
</reference>
<sequence length="114" mass="14068">MGINRETKLLKSWTQRKKNEKLNNNLLLWFSVLCIIKDFLFKFPYERKFQNMIFFAQFFFLKSFDFPCYRHLLCCHIITLERKNYRKKIVKTAQLTSKRKIKTEKNNFDFKINP</sequence>
<dbReference type="AlphaFoldDB" id="X6LRF0"/>
<organism evidence="1 2">
    <name type="scientific">Reticulomyxa filosa</name>
    <dbReference type="NCBI Taxonomy" id="46433"/>
    <lineage>
        <taxon>Eukaryota</taxon>
        <taxon>Sar</taxon>
        <taxon>Rhizaria</taxon>
        <taxon>Retaria</taxon>
        <taxon>Foraminifera</taxon>
        <taxon>Monothalamids</taxon>
        <taxon>Reticulomyxidae</taxon>
        <taxon>Reticulomyxa</taxon>
    </lineage>
</organism>
<name>X6LRF0_RETFI</name>
<protein>
    <submittedName>
        <fullName evidence="1">Uncharacterized protein</fullName>
    </submittedName>
</protein>
<gene>
    <name evidence="1" type="ORF">RFI_34090</name>
</gene>
<dbReference type="Proteomes" id="UP000023152">
    <property type="component" value="Unassembled WGS sequence"/>
</dbReference>
<accession>X6LRF0</accession>
<comment type="caution">
    <text evidence="1">The sequence shown here is derived from an EMBL/GenBank/DDBJ whole genome shotgun (WGS) entry which is preliminary data.</text>
</comment>